<evidence type="ECO:0000256" key="5">
    <source>
        <dbReference type="ARBA" id="ARBA00022692"/>
    </source>
</evidence>
<dbReference type="InterPro" id="IPR036734">
    <property type="entry name" value="Neur_chan_lig-bd_sf"/>
</dbReference>
<comment type="similarity">
    <text evidence="11">Belongs to the ligand-gated ion channel (TC 1.A.9) family.</text>
</comment>
<name>A0A158R561_9BILA</name>
<dbReference type="InterPro" id="IPR018000">
    <property type="entry name" value="Neurotransmitter_ion_chnl_CS"/>
</dbReference>
<dbReference type="InterPro" id="IPR006202">
    <property type="entry name" value="Neur_chan_lig-bd"/>
</dbReference>
<dbReference type="GO" id="GO:0004888">
    <property type="term" value="F:transmembrane signaling receptor activity"/>
    <property type="evidence" value="ECO:0007669"/>
    <property type="project" value="InterPro"/>
</dbReference>
<dbReference type="InterPro" id="IPR006029">
    <property type="entry name" value="Neurotrans-gated_channel_TM"/>
</dbReference>
<proteinExistence type="inferred from homology"/>
<dbReference type="CDD" id="cd18990">
    <property type="entry name" value="LGIC_ECD_GABAAR"/>
    <property type="match status" value="1"/>
</dbReference>
<dbReference type="InterPro" id="IPR006028">
    <property type="entry name" value="GABAA/Glycine_rcpt"/>
</dbReference>
<comment type="subcellular location">
    <subcellularLocation>
        <location evidence="2">Cell membrane</location>
    </subcellularLocation>
    <subcellularLocation>
        <location evidence="1">Membrane</location>
        <topology evidence="1">Multi-pass membrane protein</topology>
    </subcellularLocation>
</comment>
<dbReference type="Proteomes" id="UP000046393">
    <property type="component" value="Unplaced"/>
</dbReference>
<dbReference type="InterPro" id="IPR006201">
    <property type="entry name" value="Neur_channel"/>
</dbReference>
<feature type="transmembrane region" description="Helical" evidence="11">
    <location>
        <begin position="263"/>
        <end position="285"/>
    </location>
</feature>
<dbReference type="PROSITE" id="PS00236">
    <property type="entry name" value="NEUROTR_ION_CHANNEL"/>
    <property type="match status" value="1"/>
</dbReference>
<organism evidence="14 15">
    <name type="scientific">Syphacia muris</name>
    <dbReference type="NCBI Taxonomy" id="451379"/>
    <lineage>
        <taxon>Eukaryota</taxon>
        <taxon>Metazoa</taxon>
        <taxon>Ecdysozoa</taxon>
        <taxon>Nematoda</taxon>
        <taxon>Chromadorea</taxon>
        <taxon>Rhabditida</taxon>
        <taxon>Spirurina</taxon>
        <taxon>Oxyuridomorpha</taxon>
        <taxon>Oxyuroidea</taxon>
        <taxon>Oxyuridae</taxon>
        <taxon>Syphacia</taxon>
    </lineage>
</organism>
<evidence type="ECO:0000256" key="2">
    <source>
        <dbReference type="ARBA" id="ARBA00004236"/>
    </source>
</evidence>
<keyword evidence="7 11" id="KW-1133">Transmembrane helix</keyword>
<dbReference type="CDD" id="cd19049">
    <property type="entry name" value="LGIC_TM_anion"/>
    <property type="match status" value="1"/>
</dbReference>
<evidence type="ECO:0000313" key="14">
    <source>
        <dbReference type="Proteomes" id="UP000046393"/>
    </source>
</evidence>
<evidence type="ECO:0000256" key="11">
    <source>
        <dbReference type="RuleBase" id="RU000687"/>
    </source>
</evidence>
<protein>
    <submittedName>
        <fullName evidence="15">Neurotransmitter-gated ion-channel ligand binding domain protein</fullName>
    </submittedName>
</protein>
<keyword evidence="6" id="KW-0732">Signal</keyword>
<dbReference type="AlphaFoldDB" id="A0A158R561"/>
<dbReference type="Pfam" id="PF02931">
    <property type="entry name" value="Neur_chan_LBD"/>
    <property type="match status" value="1"/>
</dbReference>
<dbReference type="GO" id="GO:0005230">
    <property type="term" value="F:extracellular ligand-gated monoatomic ion channel activity"/>
    <property type="evidence" value="ECO:0007669"/>
    <property type="project" value="InterPro"/>
</dbReference>
<evidence type="ECO:0000256" key="7">
    <source>
        <dbReference type="ARBA" id="ARBA00022989"/>
    </source>
</evidence>
<evidence type="ECO:0000256" key="8">
    <source>
        <dbReference type="ARBA" id="ARBA00023065"/>
    </source>
</evidence>
<evidence type="ECO:0000313" key="15">
    <source>
        <dbReference type="WBParaSite" id="SMUV_0000559001-mRNA-1"/>
    </source>
</evidence>
<evidence type="ECO:0000259" key="12">
    <source>
        <dbReference type="Pfam" id="PF02931"/>
    </source>
</evidence>
<keyword evidence="3 11" id="KW-0813">Transport</keyword>
<dbReference type="PRINTS" id="PR00253">
    <property type="entry name" value="GABAARECEPTR"/>
</dbReference>
<sequence>MLTYDSKTVPSEDGVNVKVDLILQDISMISEIAASFTADVLFSQIWHDPGLAFGNITSCLPNLTLSHRAIDDIWMPDVCFQNSKASNVHNSPTPNIFLLIYPNGTLWVNYRVKVEAPCDMDMTSFPMDVQRCTLTFESYSFNNEKVRLEWFDTGVILDKQNKLPDFQLTKLTWQKQKFCYPAGHWDQLKATFYFRRLYGYYILQLFLPTYVSVFISWIAFWLDPQCLPGRTTLGVSALMALTFQYGNVARSLPKVSYIKALDVWMIACMSFIFISLAELAVLGQLERSASKKKRKRSNKQNPLHLWLVNPIVEGKRNMHNGEKGKQ</sequence>
<dbReference type="STRING" id="451379.A0A158R561"/>
<keyword evidence="10 11" id="KW-0407">Ion channel</keyword>
<keyword evidence="8 11" id="KW-0406">Ion transport</keyword>
<dbReference type="Gene3D" id="1.20.58.390">
    <property type="entry name" value="Neurotransmitter-gated ion-channel transmembrane domain"/>
    <property type="match status" value="1"/>
</dbReference>
<evidence type="ECO:0000256" key="9">
    <source>
        <dbReference type="ARBA" id="ARBA00023136"/>
    </source>
</evidence>
<dbReference type="SUPFAM" id="SSF63712">
    <property type="entry name" value="Nicotinic receptor ligand binding domain-like"/>
    <property type="match status" value="1"/>
</dbReference>
<dbReference type="PRINTS" id="PR00252">
    <property type="entry name" value="NRIONCHANNEL"/>
</dbReference>
<dbReference type="InterPro" id="IPR036719">
    <property type="entry name" value="Neuro-gated_channel_TM_sf"/>
</dbReference>
<feature type="transmembrane region" description="Helical" evidence="11">
    <location>
        <begin position="198"/>
        <end position="222"/>
    </location>
</feature>
<accession>A0A158R561</accession>
<keyword evidence="14" id="KW-1185">Reference proteome</keyword>
<evidence type="ECO:0000256" key="1">
    <source>
        <dbReference type="ARBA" id="ARBA00004141"/>
    </source>
</evidence>
<dbReference type="WBParaSite" id="SMUV_0000559001-mRNA-1">
    <property type="protein sequence ID" value="SMUV_0000559001-mRNA-1"/>
    <property type="gene ID" value="SMUV_0000559001"/>
</dbReference>
<reference evidence="15" key="1">
    <citation type="submission" date="2016-04" db="UniProtKB">
        <authorList>
            <consortium name="WormBaseParasite"/>
        </authorList>
    </citation>
    <scope>IDENTIFICATION</scope>
</reference>
<keyword evidence="4" id="KW-1003">Cell membrane</keyword>
<comment type="caution">
    <text evidence="11">Lacks conserved residue(s) required for the propagation of feature annotation.</text>
</comment>
<dbReference type="Gene3D" id="2.70.170.10">
    <property type="entry name" value="Neurotransmitter-gated ion-channel ligand-binding domain"/>
    <property type="match status" value="1"/>
</dbReference>
<dbReference type="GO" id="GO:0005886">
    <property type="term" value="C:plasma membrane"/>
    <property type="evidence" value="ECO:0007669"/>
    <property type="project" value="UniProtKB-SubCell"/>
</dbReference>
<evidence type="ECO:0000256" key="6">
    <source>
        <dbReference type="ARBA" id="ARBA00022729"/>
    </source>
</evidence>
<evidence type="ECO:0000259" key="13">
    <source>
        <dbReference type="Pfam" id="PF02932"/>
    </source>
</evidence>
<dbReference type="SUPFAM" id="SSF90112">
    <property type="entry name" value="Neurotransmitter-gated ion-channel transmembrane pore"/>
    <property type="match status" value="1"/>
</dbReference>
<dbReference type="PANTHER" id="PTHR18945">
    <property type="entry name" value="NEUROTRANSMITTER GATED ION CHANNEL"/>
    <property type="match status" value="1"/>
</dbReference>
<feature type="domain" description="Neurotransmitter-gated ion-channel ligand-binding" evidence="12">
    <location>
        <begin position="3"/>
        <end position="196"/>
    </location>
</feature>
<keyword evidence="5 11" id="KW-0812">Transmembrane</keyword>
<dbReference type="InterPro" id="IPR038050">
    <property type="entry name" value="Neuro_actylchol_rec"/>
</dbReference>
<dbReference type="Pfam" id="PF02932">
    <property type="entry name" value="Neur_chan_memb"/>
    <property type="match status" value="1"/>
</dbReference>
<evidence type="ECO:0000256" key="10">
    <source>
        <dbReference type="ARBA" id="ARBA00023303"/>
    </source>
</evidence>
<feature type="domain" description="Neurotransmitter-gated ion-channel transmembrane" evidence="13">
    <location>
        <begin position="206"/>
        <end position="301"/>
    </location>
</feature>
<keyword evidence="9 11" id="KW-0472">Membrane</keyword>
<evidence type="ECO:0000256" key="3">
    <source>
        <dbReference type="ARBA" id="ARBA00022448"/>
    </source>
</evidence>
<evidence type="ECO:0000256" key="4">
    <source>
        <dbReference type="ARBA" id="ARBA00022475"/>
    </source>
</evidence>